<evidence type="ECO:0000259" key="4">
    <source>
        <dbReference type="PROSITE" id="PS50158"/>
    </source>
</evidence>
<keyword evidence="1" id="KW-0479">Metal-binding</keyword>
<dbReference type="GO" id="GO:0003677">
    <property type="term" value="F:DNA binding"/>
    <property type="evidence" value="ECO:0007669"/>
    <property type="project" value="TreeGrafter"/>
</dbReference>
<keyword evidence="1" id="KW-0862">Zinc</keyword>
<reference evidence="5" key="2">
    <citation type="submission" date="2011-02" db="EMBL/GenBank/DDBJ databases">
        <authorList>
            <person name="MacLean D."/>
        </authorList>
    </citation>
    <scope>NUCLEOTIDE SEQUENCE</scope>
</reference>
<feature type="region of interest" description="Disordered" evidence="3">
    <location>
        <begin position="380"/>
        <end position="403"/>
    </location>
</feature>
<evidence type="ECO:0000256" key="1">
    <source>
        <dbReference type="PROSITE-ProRule" id="PRU00047"/>
    </source>
</evidence>
<evidence type="ECO:0000256" key="3">
    <source>
        <dbReference type="SAM" id="MobiDB-lite"/>
    </source>
</evidence>
<evidence type="ECO:0000256" key="2">
    <source>
        <dbReference type="SAM" id="Coils"/>
    </source>
</evidence>
<reference evidence="5" key="1">
    <citation type="journal article" date="2011" name="PLoS Biol.">
        <title>Gene gain and loss during evolution of obligate parasitism in the white rust pathogen of Arabidopsis thaliana.</title>
        <authorList>
            <person name="Kemen E."/>
            <person name="Gardiner A."/>
            <person name="Schultz-Larsen T."/>
            <person name="Kemen A.C."/>
            <person name="Balmuth A.L."/>
            <person name="Robert-Seilaniantz A."/>
            <person name="Bailey K."/>
            <person name="Holub E."/>
            <person name="Studholme D.J."/>
            <person name="Maclean D."/>
            <person name="Jones J.D."/>
        </authorList>
    </citation>
    <scope>NUCLEOTIDE SEQUENCE</scope>
</reference>
<sequence>MDTKAKYGVHDDDVHNFDETGFQMGIIGTMKVVTGSERRKRPTQVQPGNREWVTVIQSICAAGYAIPPFIIYKGRTHISAWYEEADIPSNWKISVSENGWTNNELGLEWLKHFDAYTRTRQVAGYRLLIMDGHESHLNQHFKDYCLENKILTLCMPSHSSHILQPLDVVCFSPLKHKYSERIRGLARNRVFHISKENFLPAFKDAFFDVFTEENCRKAFEATAIVRTDAQTVIDRLDIRLCTPPQQLLPEALWESRTPSNSHKFGSQSRLISSSFLRSPPEAKEGFSQLVKGAELMLHQNVLQSARITELEEQLAVLTRRRSRKRKRIQQGGAIEYGIGALQAAADTGTSAQQSKRSRDEAGREGALPTQRRCRNCGISGHNARTCQQDRDAPSELLPSIADV</sequence>
<dbReference type="GO" id="GO:0005634">
    <property type="term" value="C:nucleus"/>
    <property type="evidence" value="ECO:0007669"/>
    <property type="project" value="TreeGrafter"/>
</dbReference>
<name>F0X2V6_9STRA</name>
<dbReference type="PROSITE" id="PS50158">
    <property type="entry name" value="ZF_CCHC"/>
    <property type="match status" value="1"/>
</dbReference>
<dbReference type="InterPro" id="IPR004875">
    <property type="entry name" value="DDE_SF_endonuclease_dom"/>
</dbReference>
<dbReference type="Gene3D" id="3.30.420.10">
    <property type="entry name" value="Ribonuclease H-like superfamily/Ribonuclease H"/>
    <property type="match status" value="1"/>
</dbReference>
<keyword evidence="2" id="KW-0175">Coiled coil</keyword>
<gene>
    <name evidence="5" type="primary">AlNc14C1941G13112</name>
    <name evidence="5" type="ORF">ALNC14_144230</name>
</gene>
<dbReference type="HOGENOM" id="CLU_013929_4_1_1"/>
<dbReference type="InterPro" id="IPR001878">
    <property type="entry name" value="Znf_CCHC"/>
</dbReference>
<proteinExistence type="predicted"/>
<dbReference type="InterPro" id="IPR050863">
    <property type="entry name" value="CenT-Element_Derived"/>
</dbReference>
<feature type="domain" description="CCHC-type" evidence="4">
    <location>
        <begin position="371"/>
        <end position="388"/>
    </location>
</feature>
<feature type="coiled-coil region" evidence="2">
    <location>
        <begin position="300"/>
        <end position="327"/>
    </location>
</feature>
<keyword evidence="1" id="KW-0863">Zinc-finger</keyword>
<dbReference type="EMBL" id="FR825246">
    <property type="protein sequence ID" value="CCA28279.1"/>
    <property type="molecule type" value="Genomic_DNA"/>
</dbReference>
<evidence type="ECO:0000313" key="5">
    <source>
        <dbReference type="EMBL" id="CCA28279.1"/>
    </source>
</evidence>
<dbReference type="PANTHER" id="PTHR19303:SF74">
    <property type="entry name" value="POGO TRANSPOSABLE ELEMENT WITH KRAB DOMAIN"/>
    <property type="match status" value="1"/>
</dbReference>
<dbReference type="GO" id="GO:0008270">
    <property type="term" value="F:zinc ion binding"/>
    <property type="evidence" value="ECO:0007669"/>
    <property type="project" value="UniProtKB-KW"/>
</dbReference>
<dbReference type="InterPro" id="IPR036397">
    <property type="entry name" value="RNaseH_sf"/>
</dbReference>
<dbReference type="AlphaFoldDB" id="F0X2V6"/>
<feature type="region of interest" description="Disordered" evidence="3">
    <location>
        <begin position="347"/>
        <end position="368"/>
    </location>
</feature>
<accession>F0X2V6</accession>
<protein>
    <submittedName>
        <fullName evidence="5">Putative transposase</fullName>
    </submittedName>
</protein>
<dbReference type="Pfam" id="PF03184">
    <property type="entry name" value="DDE_1"/>
    <property type="match status" value="1"/>
</dbReference>
<organism evidence="5">
    <name type="scientific">Albugo laibachii Nc14</name>
    <dbReference type="NCBI Taxonomy" id="890382"/>
    <lineage>
        <taxon>Eukaryota</taxon>
        <taxon>Sar</taxon>
        <taxon>Stramenopiles</taxon>
        <taxon>Oomycota</taxon>
        <taxon>Peronosporomycetes</taxon>
        <taxon>Albuginales</taxon>
        <taxon>Albuginaceae</taxon>
        <taxon>Albugo</taxon>
    </lineage>
</organism>
<dbReference type="PANTHER" id="PTHR19303">
    <property type="entry name" value="TRANSPOSON"/>
    <property type="match status" value="1"/>
</dbReference>